<keyword evidence="2" id="KW-0802">TPR repeat</keyword>
<reference evidence="3 4" key="1">
    <citation type="submission" date="2016-04" db="EMBL/GenBank/DDBJ databases">
        <title>The genome of Intoshia linei affirms orthonectids as highly simplified spiralians.</title>
        <authorList>
            <person name="Mikhailov K.V."/>
            <person name="Slusarev G.S."/>
            <person name="Nikitin M.A."/>
            <person name="Logacheva M.D."/>
            <person name="Penin A."/>
            <person name="Aleoshin V."/>
            <person name="Panchin Y.V."/>
        </authorList>
    </citation>
    <scope>NUCLEOTIDE SEQUENCE [LARGE SCALE GENOMIC DNA]</scope>
    <source>
        <strain evidence="3">Intl2013</strain>
        <tissue evidence="3">Whole animal</tissue>
    </source>
</reference>
<dbReference type="InterPro" id="IPR021183">
    <property type="entry name" value="NatA_aux_su"/>
</dbReference>
<dbReference type="OrthoDB" id="10263032at2759"/>
<dbReference type="Proteomes" id="UP000078046">
    <property type="component" value="Unassembled WGS sequence"/>
</dbReference>
<evidence type="ECO:0000313" key="4">
    <source>
        <dbReference type="Proteomes" id="UP000078046"/>
    </source>
</evidence>
<dbReference type="EMBL" id="LWCA01000109">
    <property type="protein sequence ID" value="OAF70804.1"/>
    <property type="molecule type" value="Genomic_DNA"/>
</dbReference>
<evidence type="ECO:0000256" key="2">
    <source>
        <dbReference type="ARBA" id="ARBA00022803"/>
    </source>
</evidence>
<evidence type="ECO:0000313" key="3">
    <source>
        <dbReference type="EMBL" id="OAF70804.1"/>
    </source>
</evidence>
<sequence length="803" mass="94985">MSKVEFSNREKNLYKKLLKCYECKQYRNGIKISKQILDVFPNHGETISIKGLCLYGIGKKEQGEKCVKEGLRYSINSDLCWRVYGLIHRYNRRYSESLKCYRNAIKMDAVNLTVLRDSAAIEIHLREFDNFRETRQKLLLQSSTKTACWVGYSLGYYFCGDYKNALCVFDSFNEDNTDYKSLELCEKGNIVLYCVKLYMLNQEYQNALNYIYKSKDTILDHIQIWKVMVEILQKLNRFEDCLQVYSCLLNANPHCMGFIKGFIDISKIVHETKNSVEVLCELSSKYPSSVAIQKMLILASDGENLKMIIRKMVYDAAKRSQFSLVEFLSFMYKDSYKMQMLHTVLNEICKTIENNYILSPYDNVEETVYPKTFELCIYYYMACNDLKLKNYDLALSFTSKCRQHTPNFVEVIELEVIIHHQAHDNKKALELAKFCQSLDYADRFLNQLYQKSLLLNNEIEDALLTMHAFSRDNSNPIVQLADMQCLWFITMQCEAEYRRGRLDHSLKYCHQIFNIFVNIINDQIDFHSYCLVKYFINAYIDFIHYEDTAMQHYSFKRASELAVKIYLEIYDGSENFLICKMKKIKIDDSILTKTFKSCKRNKPIVDIYDKPTEILEPNQYFSTKTPLIDCLPFLKNLILNFPDDLHTNYLAYKVYKRIGNLQEIFKYLKNCIQIDENHYYTHECIYDVLTTISNNLNQTEIDALPQFLQNINIIQLVDNWRDKNKNSIFHQYIYSKCDKNVEKFEENLYIILKDMVDNKSKPNCSDYVHIYKEIQSQSSLNLKENVMLHFKNTLHKIFPLLKL</sequence>
<dbReference type="Gene3D" id="1.25.40.1010">
    <property type="match status" value="1"/>
</dbReference>
<accession>A0A177BBJ5</accession>
<organism evidence="3 4">
    <name type="scientific">Intoshia linei</name>
    <dbReference type="NCBI Taxonomy" id="1819745"/>
    <lineage>
        <taxon>Eukaryota</taxon>
        <taxon>Metazoa</taxon>
        <taxon>Spiralia</taxon>
        <taxon>Lophotrochozoa</taxon>
        <taxon>Mesozoa</taxon>
        <taxon>Orthonectida</taxon>
        <taxon>Rhopaluridae</taxon>
        <taxon>Intoshia</taxon>
    </lineage>
</organism>
<dbReference type="AlphaFoldDB" id="A0A177BBJ5"/>
<keyword evidence="1" id="KW-0677">Repeat</keyword>
<dbReference type="GO" id="GO:0016740">
    <property type="term" value="F:transferase activity"/>
    <property type="evidence" value="ECO:0007669"/>
    <property type="project" value="UniProtKB-KW"/>
</dbReference>
<dbReference type="Pfam" id="PF12569">
    <property type="entry name" value="NatA_aux_su"/>
    <property type="match status" value="1"/>
</dbReference>
<dbReference type="Gene3D" id="1.25.40.1040">
    <property type="match status" value="1"/>
</dbReference>
<dbReference type="InterPro" id="IPR011990">
    <property type="entry name" value="TPR-like_helical_dom_sf"/>
</dbReference>
<dbReference type="SMART" id="SM00028">
    <property type="entry name" value="TPR"/>
    <property type="match status" value="4"/>
</dbReference>
<dbReference type="PANTHER" id="PTHR22767">
    <property type="entry name" value="N-TERMINAL ACETYLTRANSFERASE-RELATED"/>
    <property type="match status" value="1"/>
</dbReference>
<dbReference type="SUPFAM" id="SSF48452">
    <property type="entry name" value="TPR-like"/>
    <property type="match status" value="1"/>
</dbReference>
<proteinExistence type="predicted"/>
<comment type="caution">
    <text evidence="3">The sequence shown here is derived from an EMBL/GenBank/DDBJ whole genome shotgun (WGS) entry which is preliminary data.</text>
</comment>
<dbReference type="PANTHER" id="PTHR22767:SF2">
    <property type="entry name" value="N(ALPHA)-ACETYLTRANSFERASE 15_16, ISOFORM A"/>
    <property type="match status" value="1"/>
</dbReference>
<dbReference type="InterPro" id="IPR019734">
    <property type="entry name" value="TPR_rpt"/>
</dbReference>
<gene>
    <name evidence="3" type="ORF">A3Q56_01451</name>
</gene>
<evidence type="ECO:0000256" key="1">
    <source>
        <dbReference type="ARBA" id="ARBA00022737"/>
    </source>
</evidence>
<dbReference type="GO" id="GO:0005737">
    <property type="term" value="C:cytoplasm"/>
    <property type="evidence" value="ECO:0007669"/>
    <property type="project" value="TreeGrafter"/>
</dbReference>
<keyword evidence="3" id="KW-0808">Transferase</keyword>
<name>A0A177BBJ5_9BILA</name>
<protein>
    <submittedName>
        <fullName evidence="3">N-alpha-acetyltransferase 16, NatA auxiliary subunit</fullName>
    </submittedName>
</protein>
<keyword evidence="4" id="KW-1185">Reference proteome</keyword>